<keyword evidence="1" id="KW-1133">Transmembrane helix</keyword>
<dbReference type="eggNOG" id="ENOG502SEJF">
    <property type="taxonomic scope" value="Eukaryota"/>
</dbReference>
<feature type="transmembrane region" description="Helical" evidence="1">
    <location>
        <begin position="571"/>
        <end position="591"/>
    </location>
</feature>
<feature type="transmembrane region" description="Helical" evidence="1">
    <location>
        <begin position="721"/>
        <end position="739"/>
    </location>
</feature>
<dbReference type="OrthoDB" id="286234at2759"/>
<dbReference type="GO" id="GO:0016301">
    <property type="term" value="F:kinase activity"/>
    <property type="evidence" value="ECO:0007669"/>
    <property type="project" value="UniProtKB-KW"/>
</dbReference>
<dbReference type="EMBL" id="GG662673">
    <property type="protein sequence ID" value="EAR96852.2"/>
    <property type="molecule type" value="Genomic_DNA"/>
</dbReference>
<keyword evidence="2" id="KW-0808">Transferase</keyword>
<feature type="transmembrane region" description="Helical" evidence="1">
    <location>
        <begin position="201"/>
        <end position="221"/>
    </location>
</feature>
<evidence type="ECO:0000256" key="1">
    <source>
        <dbReference type="SAM" id="Phobius"/>
    </source>
</evidence>
<sequence length="821" mass="95379">MQKSYNLFKDKYGSKGDIEFTQSYNKKDLSKPSHDVIELDLSNIKSNRIRIEDALKQQEKKQNVQSKKRILSDDYVGSHDIAIKHSLAIKVGRPSLTVPELCPCCLRKIDEPLNWNFEPEDIGFLGVGYPQFYTFLKYQIYIVFAIIISSSSFNILSNALLGCDCLPDDMIDEYDPEAAEVCQLSWSTYFSMANKRNLPQIMSLQQVLNFFTIFTIIILLFKARIKFYLLTQNVSTLFCPSAYTIFIQNIPNDLEGLQGKSIERYTADVIQQVFGVQPISVNVCWNLKEIQEIESEKDKQIFQLQQIIDNLPENELYKVRQLREEIQKLKEEKFQQGFLIKKRLSLNLTEENLIKYFTGKVFVVFSRVEERDLVIQKFAEINQSENKLFLGDYYDNSVDPPALYKNNEQKQNKGVKITKAVPPNEIIWENTQYSHSFVQKRKIIFWFVSVLCMLVCYSSIGGMLQLQRMFQTSKLGLLHNGLWVQSFAILVSLVVYVLNTILRYLLSYFNQKTYFTLRTDASTNMAGKLAIAYFLNSGIMSFIIDVIVPRFTKENGIQAARVAIYRTGGLIYNMQYIFVMNAIIIPLMQLIDVSRIFQLYYQWQTDKKLKDYARSNFTQKQLNDIYSDPASDLVYDYALIISQMYFMAFYSPLIPMGSATTLFTLVLFYLIHKFKLAKHRSLLNNVGSELCVEMTEMLELIVPIYCFSNLIFEHMLSQDNITSTFAIIGVVIGILNAVLPMDKLKDMVLDNSMNEFYIKKPLYQEIKDKFETDYDIENPVTKDTYVAFVQDSNRNQNVYDKKLIQNDKKAFKNFGHIQNEL</sequence>
<dbReference type="PANTHER" id="PTHR13018">
    <property type="entry name" value="PROBABLE MEMBRANE PROTEIN DUF221-RELATED"/>
    <property type="match status" value="1"/>
</dbReference>
<keyword evidence="3" id="KW-1185">Reference proteome</keyword>
<feature type="transmembrane region" description="Helical" evidence="1">
    <location>
        <begin position="486"/>
        <end position="509"/>
    </location>
</feature>
<name>Q23KJ1_TETTS</name>
<evidence type="ECO:0000313" key="2">
    <source>
        <dbReference type="EMBL" id="EAR96852.2"/>
    </source>
</evidence>
<dbReference type="Proteomes" id="UP000009168">
    <property type="component" value="Unassembled WGS sequence"/>
</dbReference>
<dbReference type="GO" id="GO:0005227">
    <property type="term" value="F:calcium-activated cation channel activity"/>
    <property type="evidence" value="ECO:0007669"/>
    <property type="project" value="InterPro"/>
</dbReference>
<reference evidence="3" key="1">
    <citation type="journal article" date="2006" name="PLoS Biol.">
        <title>Macronuclear genome sequence of the ciliate Tetrahymena thermophila, a model eukaryote.</title>
        <authorList>
            <person name="Eisen J.A."/>
            <person name="Coyne R.S."/>
            <person name="Wu M."/>
            <person name="Wu D."/>
            <person name="Thiagarajan M."/>
            <person name="Wortman J.R."/>
            <person name="Badger J.H."/>
            <person name="Ren Q."/>
            <person name="Amedeo P."/>
            <person name="Jones K.M."/>
            <person name="Tallon L.J."/>
            <person name="Delcher A.L."/>
            <person name="Salzberg S.L."/>
            <person name="Silva J.C."/>
            <person name="Haas B.J."/>
            <person name="Majoros W.H."/>
            <person name="Farzad M."/>
            <person name="Carlton J.M."/>
            <person name="Smith R.K. Jr."/>
            <person name="Garg J."/>
            <person name="Pearlman R.E."/>
            <person name="Karrer K.M."/>
            <person name="Sun L."/>
            <person name="Manning G."/>
            <person name="Elde N.C."/>
            <person name="Turkewitz A.P."/>
            <person name="Asai D.J."/>
            <person name="Wilkes D.E."/>
            <person name="Wang Y."/>
            <person name="Cai H."/>
            <person name="Collins K."/>
            <person name="Stewart B.A."/>
            <person name="Lee S.R."/>
            <person name="Wilamowska K."/>
            <person name="Weinberg Z."/>
            <person name="Ruzzo W.L."/>
            <person name="Wloga D."/>
            <person name="Gaertig J."/>
            <person name="Frankel J."/>
            <person name="Tsao C.-C."/>
            <person name="Gorovsky M.A."/>
            <person name="Keeling P.J."/>
            <person name="Waller R.F."/>
            <person name="Patron N.J."/>
            <person name="Cherry J.M."/>
            <person name="Stover N.A."/>
            <person name="Krieger C.J."/>
            <person name="del Toro C."/>
            <person name="Ryder H.F."/>
            <person name="Williamson S.C."/>
            <person name="Barbeau R.A."/>
            <person name="Hamilton E.P."/>
            <person name="Orias E."/>
        </authorList>
    </citation>
    <scope>NUCLEOTIDE SEQUENCE [LARGE SCALE GENOMIC DNA]</scope>
    <source>
        <strain evidence="3">SB210</strain>
    </source>
</reference>
<keyword evidence="2" id="KW-0418">Kinase</keyword>
<dbReference type="InterPro" id="IPR045122">
    <property type="entry name" value="Csc1-like"/>
</dbReference>
<dbReference type="AlphaFoldDB" id="Q23KJ1"/>
<keyword evidence="1" id="KW-0472">Membrane</keyword>
<dbReference type="RefSeq" id="XP_001017097.2">
    <property type="nucleotide sequence ID" value="XM_001017097.2"/>
</dbReference>
<protein>
    <submittedName>
        <fullName evidence="2">Kinase domain protein</fullName>
    </submittedName>
</protein>
<dbReference type="GO" id="GO:0005886">
    <property type="term" value="C:plasma membrane"/>
    <property type="evidence" value="ECO:0007669"/>
    <property type="project" value="TreeGrafter"/>
</dbReference>
<dbReference type="PANTHER" id="PTHR13018:SF83">
    <property type="entry name" value="RRM DOMAIN-CONTAINING PROTEIN"/>
    <property type="match status" value="1"/>
</dbReference>
<feature type="transmembrane region" description="Helical" evidence="1">
    <location>
        <begin position="530"/>
        <end position="551"/>
    </location>
</feature>
<feature type="transmembrane region" description="Helical" evidence="1">
    <location>
        <begin position="649"/>
        <end position="671"/>
    </location>
</feature>
<dbReference type="KEGG" id="tet:TTHERM_00193440"/>
<dbReference type="GeneID" id="7845963"/>
<keyword evidence="1" id="KW-0812">Transmembrane</keyword>
<organism evidence="2 3">
    <name type="scientific">Tetrahymena thermophila (strain SB210)</name>
    <dbReference type="NCBI Taxonomy" id="312017"/>
    <lineage>
        <taxon>Eukaryota</taxon>
        <taxon>Sar</taxon>
        <taxon>Alveolata</taxon>
        <taxon>Ciliophora</taxon>
        <taxon>Intramacronucleata</taxon>
        <taxon>Oligohymenophorea</taxon>
        <taxon>Hymenostomatida</taxon>
        <taxon>Tetrahymenina</taxon>
        <taxon>Tetrahymenidae</taxon>
        <taxon>Tetrahymena</taxon>
    </lineage>
</organism>
<feature type="transmembrane region" description="Helical" evidence="1">
    <location>
        <begin position="140"/>
        <end position="161"/>
    </location>
</feature>
<gene>
    <name evidence="2" type="ORF">TTHERM_00193440</name>
</gene>
<dbReference type="HOGENOM" id="CLU_012088_0_0_1"/>
<feature type="transmembrane region" description="Helical" evidence="1">
    <location>
        <begin position="443"/>
        <end position="466"/>
    </location>
</feature>
<proteinExistence type="predicted"/>
<dbReference type="InParanoid" id="Q23KJ1"/>
<accession>Q23KJ1</accession>
<evidence type="ECO:0000313" key="3">
    <source>
        <dbReference type="Proteomes" id="UP000009168"/>
    </source>
</evidence>